<feature type="region of interest" description="Disordered" evidence="2">
    <location>
        <begin position="492"/>
        <end position="513"/>
    </location>
</feature>
<keyword evidence="5" id="KW-1185">Reference proteome</keyword>
<sequence length="513" mass="55484">MSSTQAAGADRLPFKTKLAFGLGSGAETIALYTVSQFAMLYYNQVLGLPGHLAGLAVSASLILDGLSDPVVGSLSDRTRSRWGRRHIYMFWAPIPIVLAFIAIFNPPAGLSQWALFAWFMLTVILLRQAMTFYHTPHLALGGELSRDYTERSKVMSYNSFFAWAGGAATSWIALSYFFVDTPEYPRGLLNPEPYAPYSLVMGAVALAVLFGSAWFTRDRIPLLPKPPAELPRWSPLEFLKDVGKAFRNVNYVWLLVGYFFLSIMIGLRQTLHLYVNTFYWELGSEQIRWFVIGSFAGYFTAFVVAARLHGRFDKRLTMIVACVLYAVIPGLPVVLGGMGILTPQTPGLLAILIAIAALGYGAVSVLSISVMSALADIADQNELKFGVRQEGVLYSTRALFAKVDQAVGAFIGGLVLTIIAFPTKAKPGQVPDEIVWNLALWDGVIGGVPGLIAALFYAKYGINRQSYEATKAALAALRPKAAVAAAAVQGAEDAPEPLGGGGTPPQASPRPAE</sequence>
<keyword evidence="3" id="KW-0472">Membrane</keyword>
<feature type="transmembrane region" description="Helical" evidence="3">
    <location>
        <begin position="434"/>
        <end position="458"/>
    </location>
</feature>
<feature type="transmembrane region" description="Helical" evidence="3">
    <location>
        <begin position="194"/>
        <end position="215"/>
    </location>
</feature>
<dbReference type="PANTHER" id="PTHR11328:SF24">
    <property type="entry name" value="MAJOR FACILITATOR SUPERFAMILY (MFS) PROFILE DOMAIN-CONTAINING PROTEIN"/>
    <property type="match status" value="1"/>
</dbReference>
<feature type="transmembrane region" description="Helical" evidence="3">
    <location>
        <begin position="20"/>
        <end position="42"/>
    </location>
</feature>
<feature type="transmembrane region" description="Helical" evidence="3">
    <location>
        <begin position="347"/>
        <end position="378"/>
    </location>
</feature>
<evidence type="ECO:0000313" key="5">
    <source>
        <dbReference type="Proteomes" id="UP001597237"/>
    </source>
</evidence>
<dbReference type="InterPro" id="IPR036259">
    <property type="entry name" value="MFS_trans_sf"/>
</dbReference>
<proteinExistence type="inferred from homology"/>
<dbReference type="Proteomes" id="UP001597237">
    <property type="component" value="Unassembled WGS sequence"/>
</dbReference>
<organism evidence="4 5">
    <name type="scientific">Phenylobacterium terrae</name>
    <dbReference type="NCBI Taxonomy" id="2665495"/>
    <lineage>
        <taxon>Bacteria</taxon>
        <taxon>Pseudomonadati</taxon>
        <taxon>Pseudomonadota</taxon>
        <taxon>Alphaproteobacteria</taxon>
        <taxon>Caulobacterales</taxon>
        <taxon>Caulobacteraceae</taxon>
        <taxon>Phenylobacterium</taxon>
    </lineage>
</organism>
<dbReference type="Pfam" id="PF13347">
    <property type="entry name" value="MFS_2"/>
    <property type="match status" value="1"/>
</dbReference>
<dbReference type="Gene3D" id="1.20.1250.20">
    <property type="entry name" value="MFS general substrate transporter like domains"/>
    <property type="match status" value="1"/>
</dbReference>
<feature type="transmembrane region" description="Helical" evidence="3">
    <location>
        <begin position="249"/>
        <end position="267"/>
    </location>
</feature>
<dbReference type="SUPFAM" id="SSF103473">
    <property type="entry name" value="MFS general substrate transporter"/>
    <property type="match status" value="1"/>
</dbReference>
<protein>
    <submittedName>
        <fullName evidence="4">MFS transporter</fullName>
    </submittedName>
</protein>
<feature type="transmembrane region" description="Helical" evidence="3">
    <location>
        <begin position="48"/>
        <end position="66"/>
    </location>
</feature>
<dbReference type="InterPro" id="IPR039672">
    <property type="entry name" value="MFS_2"/>
</dbReference>
<feature type="transmembrane region" description="Helical" evidence="3">
    <location>
        <begin position="160"/>
        <end position="179"/>
    </location>
</feature>
<evidence type="ECO:0000256" key="2">
    <source>
        <dbReference type="SAM" id="MobiDB-lite"/>
    </source>
</evidence>
<feature type="transmembrane region" description="Helical" evidence="3">
    <location>
        <begin position="318"/>
        <end position="341"/>
    </location>
</feature>
<feature type="transmembrane region" description="Helical" evidence="3">
    <location>
        <begin position="287"/>
        <end position="306"/>
    </location>
</feature>
<evidence type="ECO:0000313" key="4">
    <source>
        <dbReference type="EMBL" id="MFD1782147.1"/>
    </source>
</evidence>
<keyword evidence="3" id="KW-0812">Transmembrane</keyword>
<name>A0ABW4MVZ5_9CAUL</name>
<gene>
    <name evidence="4" type="ORF">ACFSC0_01980</name>
</gene>
<feature type="transmembrane region" description="Helical" evidence="3">
    <location>
        <begin position="399"/>
        <end position="422"/>
    </location>
</feature>
<dbReference type="RefSeq" id="WP_377281025.1">
    <property type="nucleotide sequence ID" value="NZ_JBHRSI010000003.1"/>
</dbReference>
<keyword evidence="3" id="KW-1133">Transmembrane helix</keyword>
<accession>A0ABW4MVZ5</accession>
<reference evidence="5" key="1">
    <citation type="journal article" date="2019" name="Int. J. Syst. Evol. Microbiol.">
        <title>The Global Catalogue of Microorganisms (GCM) 10K type strain sequencing project: providing services to taxonomists for standard genome sequencing and annotation.</title>
        <authorList>
            <consortium name="The Broad Institute Genomics Platform"/>
            <consortium name="The Broad Institute Genome Sequencing Center for Infectious Disease"/>
            <person name="Wu L."/>
            <person name="Ma J."/>
        </authorList>
    </citation>
    <scope>NUCLEOTIDE SEQUENCE [LARGE SCALE GENOMIC DNA]</scope>
    <source>
        <strain evidence="5">DFY28</strain>
    </source>
</reference>
<evidence type="ECO:0000256" key="1">
    <source>
        <dbReference type="ARBA" id="ARBA00009617"/>
    </source>
</evidence>
<comment type="caution">
    <text evidence="4">The sequence shown here is derived from an EMBL/GenBank/DDBJ whole genome shotgun (WGS) entry which is preliminary data.</text>
</comment>
<dbReference type="EMBL" id="JBHUEY010000001">
    <property type="protein sequence ID" value="MFD1782147.1"/>
    <property type="molecule type" value="Genomic_DNA"/>
</dbReference>
<feature type="transmembrane region" description="Helical" evidence="3">
    <location>
        <begin position="87"/>
        <end position="104"/>
    </location>
</feature>
<comment type="similarity">
    <text evidence="1">Belongs to the sodium:galactoside symporter (TC 2.A.2) family.</text>
</comment>
<evidence type="ECO:0000256" key="3">
    <source>
        <dbReference type="SAM" id="Phobius"/>
    </source>
</evidence>
<dbReference type="PANTHER" id="PTHR11328">
    <property type="entry name" value="MAJOR FACILITATOR SUPERFAMILY DOMAIN-CONTAINING PROTEIN"/>
    <property type="match status" value="1"/>
</dbReference>
<feature type="transmembrane region" description="Helical" evidence="3">
    <location>
        <begin position="110"/>
        <end position="126"/>
    </location>
</feature>